<dbReference type="PANTHER" id="PTHR42852">
    <property type="entry name" value="THIOL:DISULFIDE INTERCHANGE PROTEIN DSBE"/>
    <property type="match status" value="1"/>
</dbReference>
<keyword evidence="3" id="KW-1015">Disulfide bond</keyword>
<proteinExistence type="predicted"/>
<dbReference type="Proteomes" id="UP000254893">
    <property type="component" value="Unassembled WGS sequence"/>
</dbReference>
<name>A0A380BQ49_SPHSI</name>
<dbReference type="InterPro" id="IPR017937">
    <property type="entry name" value="Thioredoxin_CS"/>
</dbReference>
<feature type="domain" description="Thioredoxin" evidence="5">
    <location>
        <begin position="226"/>
        <end position="364"/>
    </location>
</feature>
<dbReference type="PROSITE" id="PS00194">
    <property type="entry name" value="THIOREDOXIN_1"/>
    <property type="match status" value="1"/>
</dbReference>
<dbReference type="AlphaFoldDB" id="A0A380BQ49"/>
<comment type="subcellular location">
    <subcellularLocation>
        <location evidence="1">Cell envelope</location>
    </subcellularLocation>
</comment>
<dbReference type="GO" id="GO:0016209">
    <property type="term" value="F:antioxidant activity"/>
    <property type="evidence" value="ECO:0007669"/>
    <property type="project" value="InterPro"/>
</dbReference>
<dbReference type="SUPFAM" id="SSF52833">
    <property type="entry name" value="Thioredoxin-like"/>
    <property type="match status" value="1"/>
</dbReference>
<evidence type="ECO:0000256" key="1">
    <source>
        <dbReference type="ARBA" id="ARBA00004196"/>
    </source>
</evidence>
<dbReference type="InterPro" id="IPR050553">
    <property type="entry name" value="Thioredoxin_ResA/DsbE_sf"/>
</dbReference>
<dbReference type="GO" id="GO:0016491">
    <property type="term" value="F:oxidoreductase activity"/>
    <property type="evidence" value="ECO:0007669"/>
    <property type="project" value="InterPro"/>
</dbReference>
<dbReference type="EMBL" id="UGYW01000002">
    <property type="protein sequence ID" value="SUJ04850.1"/>
    <property type="molecule type" value="Genomic_DNA"/>
</dbReference>
<dbReference type="InterPro" id="IPR000866">
    <property type="entry name" value="AhpC/TSA"/>
</dbReference>
<sequence length="364" mass="41373">MKRSLFAAVLSLIMMACSNKEEYTISGQIENPGNIKVVSLYEGDRKLDSVYLNENHKFSFVRPSTQARLLSLEAGKKRYYIIAQPGEEVILKADLQKEPYEYEVSGSDLSAAIKEFAPVRIRRDVIQDSLQNEFAKRTDNLNAEQIESLRGEYMTKFKAALHYYNDQAIAFKNKHRDLAGFYAMSTLDPEVAEAEIIAYADEIKDDFKDNGYVEQFKQETAKLKVLAIGQPAPLFEAYTPQNKLVKLSDYKGKYTLVDFWASWCAPCRQENPNIVKQYHAFKGKGFDVLGVSLDNNPGPWMRAIADDKLEWTNISDLQAWGSEVVGLYRIKAIPTSYIVDPEGKIAAKNLRGKDLEEFLKKTLN</sequence>
<evidence type="ECO:0000256" key="4">
    <source>
        <dbReference type="ARBA" id="ARBA00023284"/>
    </source>
</evidence>
<evidence type="ECO:0000313" key="7">
    <source>
        <dbReference type="Proteomes" id="UP000254893"/>
    </source>
</evidence>
<dbReference type="PROSITE" id="PS51257">
    <property type="entry name" value="PROKAR_LIPOPROTEIN"/>
    <property type="match status" value="1"/>
</dbReference>
<dbReference type="Gene3D" id="3.40.30.10">
    <property type="entry name" value="Glutaredoxin"/>
    <property type="match status" value="1"/>
</dbReference>
<evidence type="ECO:0000256" key="3">
    <source>
        <dbReference type="ARBA" id="ARBA00023157"/>
    </source>
</evidence>
<evidence type="ECO:0000256" key="2">
    <source>
        <dbReference type="ARBA" id="ARBA00022748"/>
    </source>
</evidence>
<dbReference type="InterPro" id="IPR036249">
    <property type="entry name" value="Thioredoxin-like_sf"/>
</dbReference>
<dbReference type="CDD" id="cd02966">
    <property type="entry name" value="TlpA_like_family"/>
    <property type="match status" value="1"/>
</dbReference>
<dbReference type="Pfam" id="PF00578">
    <property type="entry name" value="AhpC-TSA"/>
    <property type="match status" value="1"/>
</dbReference>
<keyword evidence="4" id="KW-0676">Redox-active center</keyword>
<evidence type="ECO:0000313" key="6">
    <source>
        <dbReference type="EMBL" id="SUJ04850.1"/>
    </source>
</evidence>
<protein>
    <submittedName>
        <fullName evidence="6">Thiol-disulfide oxidoreductase resA</fullName>
    </submittedName>
</protein>
<dbReference type="PROSITE" id="PS51352">
    <property type="entry name" value="THIOREDOXIN_2"/>
    <property type="match status" value="1"/>
</dbReference>
<organism evidence="6 7">
    <name type="scientific">Sphingobacterium spiritivorum</name>
    <name type="common">Flavobacterium spiritivorum</name>
    <dbReference type="NCBI Taxonomy" id="258"/>
    <lineage>
        <taxon>Bacteria</taxon>
        <taxon>Pseudomonadati</taxon>
        <taxon>Bacteroidota</taxon>
        <taxon>Sphingobacteriia</taxon>
        <taxon>Sphingobacteriales</taxon>
        <taxon>Sphingobacteriaceae</taxon>
        <taxon>Sphingobacterium</taxon>
    </lineage>
</organism>
<keyword evidence="2" id="KW-0201">Cytochrome c-type biogenesis</keyword>
<evidence type="ECO:0000259" key="5">
    <source>
        <dbReference type="PROSITE" id="PS51352"/>
    </source>
</evidence>
<dbReference type="RefSeq" id="WP_115169673.1">
    <property type="nucleotide sequence ID" value="NZ_UGYW01000002.1"/>
</dbReference>
<accession>A0A380BQ49</accession>
<dbReference type="GO" id="GO:0030313">
    <property type="term" value="C:cell envelope"/>
    <property type="evidence" value="ECO:0007669"/>
    <property type="project" value="UniProtKB-SubCell"/>
</dbReference>
<reference evidence="6 7" key="1">
    <citation type="submission" date="2018-06" db="EMBL/GenBank/DDBJ databases">
        <authorList>
            <consortium name="Pathogen Informatics"/>
            <person name="Doyle S."/>
        </authorList>
    </citation>
    <scope>NUCLEOTIDE SEQUENCE [LARGE SCALE GENOMIC DNA]</scope>
    <source>
        <strain evidence="6 7">NCTC11388</strain>
    </source>
</reference>
<dbReference type="GO" id="GO:0017004">
    <property type="term" value="P:cytochrome complex assembly"/>
    <property type="evidence" value="ECO:0007669"/>
    <property type="project" value="UniProtKB-KW"/>
</dbReference>
<dbReference type="PANTHER" id="PTHR42852:SF6">
    <property type="entry name" value="THIOL:DISULFIDE INTERCHANGE PROTEIN DSBE"/>
    <property type="match status" value="1"/>
</dbReference>
<gene>
    <name evidence="6" type="primary">resA_7</name>
    <name evidence="6" type="ORF">NCTC11388_01501</name>
</gene>
<dbReference type="InterPro" id="IPR013766">
    <property type="entry name" value="Thioredoxin_domain"/>
</dbReference>